<proteinExistence type="predicted"/>
<dbReference type="SUPFAM" id="SSF46785">
    <property type="entry name" value="Winged helix' DNA-binding domain"/>
    <property type="match status" value="1"/>
</dbReference>
<dbReference type="EMBL" id="ABYO01000247">
    <property type="protein sequence ID" value="EEI85772.1"/>
    <property type="molecule type" value="Genomic_DNA"/>
</dbReference>
<evidence type="ECO:0000256" key="2">
    <source>
        <dbReference type="ARBA" id="ARBA00023125"/>
    </source>
</evidence>
<dbReference type="InterPro" id="IPR050679">
    <property type="entry name" value="Bact_HTH_transcr_reg"/>
</dbReference>
<dbReference type="SUPFAM" id="SSF64288">
    <property type="entry name" value="Chorismate lyase-like"/>
    <property type="match status" value="1"/>
</dbReference>
<dbReference type="SMART" id="SM00345">
    <property type="entry name" value="HTH_GNTR"/>
    <property type="match status" value="1"/>
</dbReference>
<dbReference type="RefSeq" id="WP_004828259.1">
    <property type="nucleotide sequence ID" value="NZ_GG666046.1"/>
</dbReference>
<sequence length="233" mass="27048">MVSLYSDLIDKLLEQISTMDKGAKLPSERQLCQDYEVSRTTVRNALGSLVSSGVLYQIQGKGTFVRERNRENLSNYYSFTEQTKRNGKTPKSIVVSFNIRELNDKERHVFDDETLEKVIVFDRLRLADDTPMMYERTAIPYEGFEKITKDLLEEVALYDIFDNCFSTKIANVRERFQVSSLTKKVAEALNLKDGSAALKITRFSYDREDRLIEYTVSYARGDMFYYETSYSPN</sequence>
<dbReference type="PANTHER" id="PTHR44846">
    <property type="entry name" value="MANNOSYL-D-GLYCERATE TRANSPORT/METABOLISM SYSTEM REPRESSOR MNGR-RELATED"/>
    <property type="match status" value="1"/>
</dbReference>
<evidence type="ECO:0000256" key="3">
    <source>
        <dbReference type="ARBA" id="ARBA00023163"/>
    </source>
</evidence>
<protein>
    <submittedName>
        <fullName evidence="5">UbiC transcription regulator-associated domain protein</fullName>
    </submittedName>
</protein>
<dbReference type="AlphaFoldDB" id="C2BHC9"/>
<dbReference type="HOGENOM" id="CLU_063236_2_1_9"/>
<dbReference type="InterPro" id="IPR011663">
    <property type="entry name" value="UTRA"/>
</dbReference>
<comment type="caution">
    <text evidence="5">The sequence shown here is derived from an EMBL/GenBank/DDBJ whole genome shotgun (WGS) entry which is preliminary data.</text>
</comment>
<name>C2BHC9_9FIRM</name>
<keyword evidence="3" id="KW-0804">Transcription</keyword>
<reference evidence="5 6" key="1">
    <citation type="submission" date="2008-10" db="EMBL/GenBank/DDBJ databases">
        <authorList>
            <person name="Qin X."/>
            <person name="Bachman B."/>
            <person name="Battles P."/>
            <person name="Bell A."/>
            <person name="Bess C."/>
            <person name="Bickham C."/>
            <person name="Chaboub L."/>
            <person name="Chen D."/>
            <person name="Coyle M."/>
            <person name="Deiros D.R."/>
            <person name="Dinh H."/>
            <person name="Forbes L."/>
            <person name="Fowler G."/>
            <person name="Francisco L."/>
            <person name="Fu Q."/>
            <person name="Gubbala S."/>
            <person name="Hale W."/>
            <person name="Han Y."/>
            <person name="Hemphill L."/>
            <person name="Highlander S.K."/>
            <person name="Hirani K."/>
            <person name="Hogues M."/>
            <person name="Jackson L."/>
            <person name="Jakkamsetti A."/>
            <person name="Javaid M."/>
            <person name="Jiang H."/>
            <person name="Korchina V."/>
            <person name="Kovar C."/>
            <person name="Lara F."/>
            <person name="Lee S."/>
            <person name="Mata R."/>
            <person name="Mathew T."/>
            <person name="Moen C."/>
            <person name="Morales K."/>
            <person name="Munidasa M."/>
            <person name="Nazareth L."/>
            <person name="Ngo R."/>
            <person name="Nguyen L."/>
            <person name="Okwuonu G."/>
            <person name="Ongeri F."/>
            <person name="Patil S."/>
            <person name="Petrosino J."/>
            <person name="Pham C."/>
            <person name="Pham P."/>
            <person name="Pu L.-L."/>
            <person name="Puazo M."/>
            <person name="Raj R."/>
            <person name="Reid J."/>
            <person name="Rouhana J."/>
            <person name="Saada N."/>
            <person name="Shang Y."/>
            <person name="Simmons D."/>
            <person name="Thornton R."/>
            <person name="Warren J."/>
            <person name="Weissenberger G."/>
            <person name="Zhang J."/>
            <person name="Zhang L."/>
            <person name="Zhou C."/>
            <person name="Zhu D."/>
            <person name="Muzny D."/>
            <person name="Worley K."/>
            <person name="Gibbs R."/>
        </authorList>
    </citation>
    <scope>NUCLEOTIDE SEQUENCE [LARGE SCALE GENOMIC DNA]</scope>
    <source>
        <strain evidence="5 6">ATCC 51172</strain>
    </source>
</reference>
<dbReference type="InterPro" id="IPR028978">
    <property type="entry name" value="Chorismate_lyase_/UTRA_dom_sf"/>
</dbReference>
<organism evidence="5 6">
    <name type="scientific">Anaerococcus lactolyticus ATCC 51172</name>
    <dbReference type="NCBI Taxonomy" id="525254"/>
    <lineage>
        <taxon>Bacteria</taxon>
        <taxon>Bacillati</taxon>
        <taxon>Bacillota</taxon>
        <taxon>Tissierellia</taxon>
        <taxon>Tissierellales</taxon>
        <taxon>Peptoniphilaceae</taxon>
        <taxon>Anaerococcus</taxon>
    </lineage>
</organism>
<dbReference type="GO" id="GO:0003700">
    <property type="term" value="F:DNA-binding transcription factor activity"/>
    <property type="evidence" value="ECO:0007669"/>
    <property type="project" value="InterPro"/>
</dbReference>
<keyword evidence="2" id="KW-0238">DNA-binding</keyword>
<evidence type="ECO:0000256" key="1">
    <source>
        <dbReference type="ARBA" id="ARBA00023015"/>
    </source>
</evidence>
<dbReference type="Pfam" id="PF07702">
    <property type="entry name" value="UTRA"/>
    <property type="match status" value="1"/>
</dbReference>
<dbReference type="Gene3D" id="3.40.1410.10">
    <property type="entry name" value="Chorismate lyase-like"/>
    <property type="match status" value="1"/>
</dbReference>
<dbReference type="Gene3D" id="1.10.10.10">
    <property type="entry name" value="Winged helix-like DNA-binding domain superfamily/Winged helix DNA-binding domain"/>
    <property type="match status" value="1"/>
</dbReference>
<dbReference type="InterPro" id="IPR036390">
    <property type="entry name" value="WH_DNA-bd_sf"/>
</dbReference>
<dbReference type="Proteomes" id="UP000005984">
    <property type="component" value="Unassembled WGS sequence"/>
</dbReference>
<accession>C2BHC9</accession>
<dbReference type="InterPro" id="IPR000524">
    <property type="entry name" value="Tscrpt_reg_HTH_GntR"/>
</dbReference>
<dbReference type="GO" id="GO:0003677">
    <property type="term" value="F:DNA binding"/>
    <property type="evidence" value="ECO:0007669"/>
    <property type="project" value="UniProtKB-KW"/>
</dbReference>
<dbReference type="PANTHER" id="PTHR44846:SF1">
    <property type="entry name" value="MANNOSYL-D-GLYCERATE TRANSPORT_METABOLISM SYSTEM REPRESSOR MNGR-RELATED"/>
    <property type="match status" value="1"/>
</dbReference>
<dbReference type="STRING" id="525254.HMPREF0072_1749"/>
<dbReference type="CDD" id="cd07377">
    <property type="entry name" value="WHTH_GntR"/>
    <property type="match status" value="1"/>
</dbReference>
<evidence type="ECO:0000313" key="6">
    <source>
        <dbReference type="Proteomes" id="UP000005984"/>
    </source>
</evidence>
<keyword evidence="6" id="KW-1185">Reference proteome</keyword>
<dbReference type="GO" id="GO:0045892">
    <property type="term" value="P:negative regulation of DNA-templated transcription"/>
    <property type="evidence" value="ECO:0007669"/>
    <property type="project" value="TreeGrafter"/>
</dbReference>
<dbReference type="SMART" id="SM00866">
    <property type="entry name" value="UTRA"/>
    <property type="match status" value="1"/>
</dbReference>
<dbReference type="PRINTS" id="PR00035">
    <property type="entry name" value="HTHGNTR"/>
</dbReference>
<dbReference type="eggNOG" id="COG2188">
    <property type="taxonomic scope" value="Bacteria"/>
</dbReference>
<feature type="domain" description="HTH gntR-type" evidence="4">
    <location>
        <begin position="2"/>
        <end position="68"/>
    </location>
</feature>
<keyword evidence="1" id="KW-0805">Transcription regulation</keyword>
<dbReference type="PROSITE" id="PS50949">
    <property type="entry name" value="HTH_GNTR"/>
    <property type="match status" value="1"/>
</dbReference>
<evidence type="ECO:0000259" key="4">
    <source>
        <dbReference type="PROSITE" id="PS50949"/>
    </source>
</evidence>
<dbReference type="Pfam" id="PF00392">
    <property type="entry name" value="GntR"/>
    <property type="match status" value="1"/>
</dbReference>
<gene>
    <name evidence="5" type="ORF">HMPREF0072_1749</name>
</gene>
<dbReference type="InterPro" id="IPR036388">
    <property type="entry name" value="WH-like_DNA-bd_sf"/>
</dbReference>
<evidence type="ECO:0000313" key="5">
    <source>
        <dbReference type="EMBL" id="EEI85772.1"/>
    </source>
</evidence>